<dbReference type="Proteomes" id="UP001165063">
    <property type="component" value="Unassembled WGS sequence"/>
</dbReference>
<evidence type="ECO:0000313" key="7">
    <source>
        <dbReference type="Proteomes" id="UP001165063"/>
    </source>
</evidence>
<accession>A0A9W6SZ44</accession>
<feature type="transmembrane region" description="Helical" evidence="5">
    <location>
        <begin position="136"/>
        <end position="158"/>
    </location>
</feature>
<dbReference type="PANTHER" id="PTHR23507">
    <property type="entry name" value="ZGC:174356"/>
    <property type="match status" value="1"/>
</dbReference>
<dbReference type="PANTHER" id="PTHR23507:SF1">
    <property type="entry name" value="FI18259P1-RELATED"/>
    <property type="match status" value="1"/>
</dbReference>
<reference evidence="6" key="1">
    <citation type="submission" date="2023-04" db="EMBL/GenBank/DDBJ databases">
        <title>Ambrosiozyma monospora NBRC 1965.</title>
        <authorList>
            <person name="Ichikawa N."/>
            <person name="Sato H."/>
            <person name="Tonouchi N."/>
        </authorList>
    </citation>
    <scope>NUCLEOTIDE SEQUENCE</scope>
    <source>
        <strain evidence="6">NBRC 1965</strain>
    </source>
</reference>
<dbReference type="OrthoDB" id="3026777at2759"/>
<keyword evidence="4 5" id="KW-0472">Membrane</keyword>
<dbReference type="SUPFAM" id="SSF103473">
    <property type="entry name" value="MFS general substrate transporter"/>
    <property type="match status" value="1"/>
</dbReference>
<proteinExistence type="predicted"/>
<sequence>MSVIGMIAAFLLVKESRPTWVRERTFGKTSHKAKLNTDNNAQDDESVELGNGVRFSSPPSRNLYRFGLQHIVNQLRSFRLLWITRYDRHGNLQKSARINPLILLSVGFLMMLSGIGAGSCIVVYGTFMFHWDNHTIGLIMSTGMLSRAAALMFINPFLNKYLLRKFTKQTHKVDTIDRINIGVALVSETLGMCVIVFAGATNWFYVISVVTAMGALGGPAFQSCLLKYNEKPEQNGEFFGLLSMLGSVVMMIAPVGFLGIYSATLEFNPVFVFEFCVGIYIACGVAMVFLRS</sequence>
<dbReference type="GO" id="GO:0016020">
    <property type="term" value="C:membrane"/>
    <property type="evidence" value="ECO:0007669"/>
    <property type="project" value="UniProtKB-SubCell"/>
</dbReference>
<dbReference type="GO" id="GO:0022857">
    <property type="term" value="F:transmembrane transporter activity"/>
    <property type="evidence" value="ECO:0007669"/>
    <property type="project" value="TreeGrafter"/>
</dbReference>
<comment type="subcellular location">
    <subcellularLocation>
        <location evidence="1">Membrane</location>
        <topology evidence="1">Multi-pass membrane protein</topology>
    </subcellularLocation>
</comment>
<name>A0A9W6SZ44_AMBMO</name>
<evidence type="ECO:0000256" key="4">
    <source>
        <dbReference type="ARBA" id="ARBA00023136"/>
    </source>
</evidence>
<organism evidence="6 7">
    <name type="scientific">Ambrosiozyma monospora</name>
    <name type="common">Yeast</name>
    <name type="synonym">Endomycopsis monosporus</name>
    <dbReference type="NCBI Taxonomy" id="43982"/>
    <lineage>
        <taxon>Eukaryota</taxon>
        <taxon>Fungi</taxon>
        <taxon>Dikarya</taxon>
        <taxon>Ascomycota</taxon>
        <taxon>Saccharomycotina</taxon>
        <taxon>Pichiomycetes</taxon>
        <taxon>Pichiales</taxon>
        <taxon>Pichiaceae</taxon>
        <taxon>Ambrosiozyma</taxon>
    </lineage>
</organism>
<keyword evidence="7" id="KW-1185">Reference proteome</keyword>
<gene>
    <name evidence="6" type="ORF">Amon01_000919600</name>
</gene>
<dbReference type="EMBL" id="BSXU01010018">
    <property type="protein sequence ID" value="GME70604.1"/>
    <property type="molecule type" value="Genomic_DNA"/>
</dbReference>
<protein>
    <submittedName>
        <fullName evidence="6">Unnamed protein product</fullName>
    </submittedName>
</protein>
<comment type="caution">
    <text evidence="6">The sequence shown here is derived from an EMBL/GenBank/DDBJ whole genome shotgun (WGS) entry which is preliminary data.</text>
</comment>
<feature type="transmembrane region" description="Helical" evidence="5">
    <location>
        <begin position="270"/>
        <end position="290"/>
    </location>
</feature>
<evidence type="ECO:0000256" key="5">
    <source>
        <dbReference type="SAM" id="Phobius"/>
    </source>
</evidence>
<keyword evidence="2 5" id="KW-0812">Transmembrane</keyword>
<feature type="transmembrane region" description="Helical" evidence="5">
    <location>
        <begin position="238"/>
        <end position="264"/>
    </location>
</feature>
<dbReference type="InterPro" id="IPR036259">
    <property type="entry name" value="MFS_trans_sf"/>
</dbReference>
<evidence type="ECO:0000256" key="3">
    <source>
        <dbReference type="ARBA" id="ARBA00022989"/>
    </source>
</evidence>
<feature type="transmembrane region" description="Helical" evidence="5">
    <location>
        <begin position="179"/>
        <end position="197"/>
    </location>
</feature>
<keyword evidence="3 5" id="KW-1133">Transmembrane helix</keyword>
<dbReference type="Gene3D" id="1.20.1250.20">
    <property type="entry name" value="MFS general substrate transporter like domains"/>
    <property type="match status" value="1"/>
</dbReference>
<feature type="transmembrane region" description="Helical" evidence="5">
    <location>
        <begin position="203"/>
        <end position="226"/>
    </location>
</feature>
<evidence type="ECO:0000313" key="6">
    <source>
        <dbReference type="EMBL" id="GME70604.1"/>
    </source>
</evidence>
<evidence type="ECO:0000256" key="1">
    <source>
        <dbReference type="ARBA" id="ARBA00004141"/>
    </source>
</evidence>
<evidence type="ECO:0000256" key="2">
    <source>
        <dbReference type="ARBA" id="ARBA00022692"/>
    </source>
</evidence>
<dbReference type="AlphaFoldDB" id="A0A9W6SZ44"/>
<feature type="transmembrane region" description="Helical" evidence="5">
    <location>
        <begin position="101"/>
        <end position="124"/>
    </location>
</feature>